<evidence type="ECO:0000256" key="1">
    <source>
        <dbReference type="SAM" id="MobiDB-lite"/>
    </source>
</evidence>
<dbReference type="EMBL" id="BSXN01000332">
    <property type="protein sequence ID" value="GME68124.1"/>
    <property type="molecule type" value="Genomic_DNA"/>
</dbReference>
<protein>
    <submittedName>
        <fullName evidence="2">Unnamed protein product</fullName>
    </submittedName>
</protein>
<sequence>MKYRFAGNVEEITLVDKVVEPKKESLENIVDIHQLKITINNVKLENIKPNDNEDTAFSEINRTLAAAVFTPRIALSEVDSYASNINSTDTPVLIRLIYNKSVSNKKDSFYPLLLEKYGALIDSKFFDTKESDPIYPRNFGFFYLKYAKDYLPPSKFLLIGALEKSELIIDVQITSKIPFCQYCRAKSHKVQQCPLRPLQFSNKCKYCLTNTKKHNHLSCETVPLEDKLRAINSLPHEIIQRSLNTSNPFKQIPYELISNKDFPTGVLTEMQYRKLIEEVEERKRLESLLGDYITSQNGQPPALTLRRPPRYLEQTLN</sequence>
<evidence type="ECO:0000313" key="3">
    <source>
        <dbReference type="Proteomes" id="UP001165120"/>
    </source>
</evidence>
<gene>
    <name evidence="2" type="ORF">Cboi02_000141200</name>
</gene>
<accession>A0A9W6SXR1</accession>
<evidence type="ECO:0000313" key="2">
    <source>
        <dbReference type="EMBL" id="GME68124.1"/>
    </source>
</evidence>
<keyword evidence="3" id="KW-1185">Reference proteome</keyword>
<comment type="caution">
    <text evidence="2">The sequence shown here is derived from an EMBL/GenBank/DDBJ whole genome shotgun (WGS) entry which is preliminary data.</text>
</comment>
<feature type="region of interest" description="Disordered" evidence="1">
    <location>
        <begin position="298"/>
        <end position="317"/>
    </location>
</feature>
<dbReference type="Proteomes" id="UP001165120">
    <property type="component" value="Unassembled WGS sequence"/>
</dbReference>
<name>A0A9W6SXR1_CANBO</name>
<reference evidence="2" key="1">
    <citation type="submission" date="2023-04" db="EMBL/GenBank/DDBJ databases">
        <title>Candida boidinii NBRC 10035.</title>
        <authorList>
            <person name="Ichikawa N."/>
            <person name="Sato H."/>
            <person name="Tonouchi N."/>
        </authorList>
    </citation>
    <scope>NUCLEOTIDE SEQUENCE</scope>
    <source>
        <strain evidence="2">NBRC 10035</strain>
    </source>
</reference>
<organism evidence="2 3">
    <name type="scientific">Candida boidinii</name>
    <name type="common">Yeast</name>
    <dbReference type="NCBI Taxonomy" id="5477"/>
    <lineage>
        <taxon>Eukaryota</taxon>
        <taxon>Fungi</taxon>
        <taxon>Dikarya</taxon>
        <taxon>Ascomycota</taxon>
        <taxon>Saccharomycotina</taxon>
        <taxon>Pichiomycetes</taxon>
        <taxon>Pichiales</taxon>
        <taxon>Pichiaceae</taxon>
        <taxon>Ogataea</taxon>
        <taxon>Ogataea/Candida clade</taxon>
    </lineage>
</organism>
<proteinExistence type="predicted"/>
<dbReference type="AlphaFoldDB" id="A0A9W6SXR1"/>